<name>A0A9W8Y0Z4_9PLEO</name>
<evidence type="ECO:0000313" key="2">
    <source>
        <dbReference type="EMBL" id="KAJ4364192.1"/>
    </source>
</evidence>
<dbReference type="InterPro" id="IPR011251">
    <property type="entry name" value="Luciferase-like_dom"/>
</dbReference>
<sequence>MPQIHHKGKHFDVPGPHICELPPQRTPFLFQAGTSKAGREFGAKHAEAIFVGGQTPEIVRTSTDALRQLASEKFGRNPRHLKIIAGITIIVDDTDEKAQAKRAELLSYGDREGALALFGGWTGYDLSTYTDDEDFRFVKAPAIESIVNRWSATVPGTDNAPWTKARIAEYLILGGMGEKIVGSPKTVVDELERWLDVADVDGFNLSHVVSPGSFEDIIQRVLPELRKRGLF</sequence>
<dbReference type="OrthoDB" id="5561043at2759"/>
<dbReference type="PANTHER" id="PTHR30011">
    <property type="entry name" value="ALKANESULFONATE MONOOXYGENASE-RELATED"/>
    <property type="match status" value="1"/>
</dbReference>
<feature type="domain" description="Luciferase-like" evidence="1">
    <location>
        <begin position="4"/>
        <end position="193"/>
    </location>
</feature>
<proteinExistence type="predicted"/>
<evidence type="ECO:0000313" key="3">
    <source>
        <dbReference type="Proteomes" id="UP001140560"/>
    </source>
</evidence>
<dbReference type="SUPFAM" id="SSF51679">
    <property type="entry name" value="Bacterial luciferase-like"/>
    <property type="match status" value="1"/>
</dbReference>
<accession>A0A9W8Y0Z4</accession>
<dbReference type="InterPro" id="IPR036661">
    <property type="entry name" value="Luciferase-like_sf"/>
</dbReference>
<dbReference type="PANTHER" id="PTHR30011:SF41">
    <property type="entry name" value="XENOBIOTIC COMPOUND MONOOXYGENASE, DSZA FAMILY (AFU_ORTHOLOGUE AFUA_3G15040)"/>
    <property type="match status" value="1"/>
</dbReference>
<dbReference type="Proteomes" id="UP001140560">
    <property type="component" value="Unassembled WGS sequence"/>
</dbReference>
<comment type="caution">
    <text evidence="2">The sequence shown here is derived from an EMBL/GenBank/DDBJ whole genome shotgun (WGS) entry which is preliminary data.</text>
</comment>
<protein>
    <recommendedName>
        <fullName evidence="1">Luciferase-like domain-containing protein</fullName>
    </recommendedName>
</protein>
<evidence type="ECO:0000259" key="1">
    <source>
        <dbReference type="Pfam" id="PF00296"/>
    </source>
</evidence>
<dbReference type="GO" id="GO:0016705">
    <property type="term" value="F:oxidoreductase activity, acting on paired donors, with incorporation or reduction of molecular oxygen"/>
    <property type="evidence" value="ECO:0007669"/>
    <property type="project" value="InterPro"/>
</dbReference>
<organism evidence="2 3">
    <name type="scientific">Neocucurbitaria cava</name>
    <dbReference type="NCBI Taxonomy" id="798079"/>
    <lineage>
        <taxon>Eukaryota</taxon>
        <taxon>Fungi</taxon>
        <taxon>Dikarya</taxon>
        <taxon>Ascomycota</taxon>
        <taxon>Pezizomycotina</taxon>
        <taxon>Dothideomycetes</taxon>
        <taxon>Pleosporomycetidae</taxon>
        <taxon>Pleosporales</taxon>
        <taxon>Pleosporineae</taxon>
        <taxon>Cucurbitariaceae</taxon>
        <taxon>Neocucurbitaria</taxon>
    </lineage>
</organism>
<dbReference type="Gene3D" id="3.20.20.30">
    <property type="entry name" value="Luciferase-like domain"/>
    <property type="match status" value="1"/>
</dbReference>
<dbReference type="AlphaFoldDB" id="A0A9W8Y0Z4"/>
<gene>
    <name evidence="2" type="ORF">N0V83_009648</name>
</gene>
<dbReference type="Pfam" id="PF00296">
    <property type="entry name" value="Bac_luciferase"/>
    <property type="match status" value="1"/>
</dbReference>
<reference evidence="2" key="1">
    <citation type="submission" date="2022-10" db="EMBL/GenBank/DDBJ databases">
        <title>Tapping the CABI collections for fungal endophytes: first genome assemblies for Collariella, Neodidymelliopsis, Ascochyta clinopodiicola, Didymella pomorum, Didymosphaeria variabile, Neocosmospora piperis and Neocucurbitaria cava.</title>
        <authorList>
            <person name="Hill R."/>
        </authorList>
    </citation>
    <scope>NUCLEOTIDE SEQUENCE</scope>
    <source>
        <strain evidence="2">IMI 356814</strain>
    </source>
</reference>
<dbReference type="InterPro" id="IPR051260">
    <property type="entry name" value="Diverse_substr_monoxygenases"/>
</dbReference>
<dbReference type="EMBL" id="JAPEUY010000018">
    <property type="protein sequence ID" value="KAJ4364192.1"/>
    <property type="molecule type" value="Genomic_DNA"/>
</dbReference>
<keyword evidence="3" id="KW-1185">Reference proteome</keyword>